<feature type="domain" description="Clu" evidence="5">
    <location>
        <begin position="335"/>
        <end position="579"/>
    </location>
</feature>
<dbReference type="InterPro" id="IPR011990">
    <property type="entry name" value="TPR-like_helical_dom_sf"/>
</dbReference>
<comment type="subunit">
    <text evidence="3">May associate with the eukaryotic translation initiation factor 3 (eIF-3) complex.</text>
</comment>
<feature type="region of interest" description="Disordered" evidence="4">
    <location>
        <begin position="1233"/>
        <end position="1299"/>
    </location>
</feature>
<dbReference type="FunFam" id="1.25.40.10:FF:000293">
    <property type="entry name" value="Clustered mitochondria protein homolog"/>
    <property type="match status" value="1"/>
</dbReference>
<dbReference type="PROSITE" id="PS51823">
    <property type="entry name" value="CLU"/>
    <property type="match status" value="1"/>
</dbReference>
<feature type="compositionally biased region" description="Polar residues" evidence="4">
    <location>
        <begin position="1233"/>
        <end position="1242"/>
    </location>
</feature>
<dbReference type="InterPro" id="IPR027523">
    <property type="entry name" value="CLU_prot"/>
</dbReference>
<comment type="similarity">
    <text evidence="3">Belongs to the CLU family.</text>
</comment>
<comment type="function">
    <text evidence="3">mRNA-binding protein involved in proper cytoplasmic distribution of mitochondria.</text>
</comment>
<dbReference type="PANTHER" id="PTHR12601:SF6">
    <property type="entry name" value="CLUSTERED MITOCHONDRIA PROTEIN HOMOLOG"/>
    <property type="match status" value="1"/>
</dbReference>
<keyword evidence="7" id="KW-1185">Reference proteome</keyword>
<dbReference type="EMBL" id="MU251374">
    <property type="protein sequence ID" value="KAG9238148.1"/>
    <property type="molecule type" value="Genomic_DNA"/>
</dbReference>
<keyword evidence="2" id="KW-0802">TPR repeat</keyword>
<dbReference type="Pfam" id="PF13374">
    <property type="entry name" value="TPR_10"/>
    <property type="match status" value="1"/>
</dbReference>
<evidence type="ECO:0000256" key="1">
    <source>
        <dbReference type="ARBA" id="ARBA00022490"/>
    </source>
</evidence>
<dbReference type="OrthoDB" id="1414216at2759"/>
<feature type="region of interest" description="Disordered" evidence="4">
    <location>
        <begin position="630"/>
        <end position="714"/>
    </location>
</feature>
<sequence>MAVTEENKPASADTKPENSEVAAKVAEGEDAANGAELGAADGGGQGGEIVFQLTVNLPYAPKSIQIMVSSQEAIHDVRQSIIELPGTFQYSCFHLEHKGQRINDFIQISEIDGLTADPELTLVQDPYTEKEARLHVVRIREIIGAAGDRTDTLHGITAGTSLYDSVHAAVQTSIADGTDCTGVAGYDFMSPGSLSTLIPDAPEIPPKTIKSLSVSPWNPPPYHLRQKGHLLYLTLTTNEGEQHSITSHISGFYVNKSSNSKFDPSPRPAPKAHSAHSLLTLISDLSNSFQTSFNSLLESTNSKEPLSTFQITNASPSNPWAVPSASSPFLAHQSDITRTQESFLISGIENTDTLRDWNEEFQSTRELPKDNVHDRVFRERLTSKLFADYNDTAARGAVLVARGEVPPLNPTEGKDAQIFVYNNVFFSFGADGVGTFASEGGDEAARVATGKDVMGVRTVNQLDIDGLFTPGTVVIDYLGKRIVAQSIVPGIFKQRDPGENQIDYGAVDGKDVVADNEAFIPAFQQLSKALKVKKHAVWDKDGKRHELEGSVETKGLLGTDGRKYVLDLYRITPLDISWMEEFGTAIANSGSSEPASESAYPHRMTVLRPELVEAYWKVKLRDWVNTQLEQKRQTKKDDGGNALEDKPSEGNAESEGQSNGADDGSVEKSVSTKTSKTAEENDRIDVSDFDLRLNPDAFSGQTPQTEAEKEELEKDEDDVRLACKFLKDTVLPELISDLKEGDVGYPMDGQSFSRLLHKRGINIRYLGKVAQLADGKRFDSVRNLTIQEMVARAFKHIANKYLRYLPIPLTASCITHLLNCLLGTGLNSNPKAKIDADLIALYPEADLAFEKVNPTTLKEEIEQQILCRYQYTVESSWPSSIKHLQLLREVAIKLGFQLEIKDYIFSSQQQVSDQSAPGANGATPKENGVNGHTTSSKKKKKARDASPIATATPSQPHTFCPDDILNVVPVIKEASPRSSLAEEALEAGRISIMQGQKTLGQELLLESLSLHEQIYGIIHPEVARFYNTLSMLYYQLDEKDAAIDLARKAVIVSERTLGTDNAETLLSYLNLGLFCHGNGESKLALGYITHALQLWKVIYGNNHPDSITTLNNAAVMLQYLKDYHQSRLWFEASLNICEEVYGKGSINCATLLFQLAQALALDRESKGAVNRMRESYNIFLAELGADDKNTKEAESWLEQLTQNAVSIARHTKDVQARDVRAGIRVSPRVTLGQTYPQPQVGQTAEAASGRGTANMKGFDSRTIDELVRFIEGADTKTTPKKRPTRENPKRRGGAKSASM</sequence>
<dbReference type="Gene3D" id="3.30.2280.10">
    <property type="entry name" value="Hypothetical protein (hspc210)"/>
    <property type="match status" value="1"/>
</dbReference>
<feature type="compositionally biased region" description="Basic and acidic residues" evidence="4">
    <location>
        <begin position="1"/>
        <end position="18"/>
    </location>
</feature>
<dbReference type="HAMAP" id="MF_03013">
    <property type="entry name" value="CLU"/>
    <property type="match status" value="1"/>
</dbReference>
<evidence type="ECO:0000256" key="3">
    <source>
        <dbReference type="HAMAP-Rule" id="MF_03013"/>
    </source>
</evidence>
<dbReference type="GO" id="GO:0048312">
    <property type="term" value="P:intracellular distribution of mitochondria"/>
    <property type="evidence" value="ECO:0007669"/>
    <property type="project" value="TreeGrafter"/>
</dbReference>
<comment type="subcellular location">
    <subcellularLocation>
        <location evidence="3">Cytoplasm</location>
    </subcellularLocation>
</comment>
<proteinExistence type="inferred from homology"/>
<dbReference type="GO" id="GO:0003729">
    <property type="term" value="F:mRNA binding"/>
    <property type="evidence" value="ECO:0007669"/>
    <property type="project" value="TreeGrafter"/>
</dbReference>
<dbReference type="InterPro" id="IPR025697">
    <property type="entry name" value="CLU_dom"/>
</dbReference>
<dbReference type="Proteomes" id="UP000824998">
    <property type="component" value="Unassembled WGS sequence"/>
</dbReference>
<dbReference type="Pfam" id="PF12807">
    <property type="entry name" value="eIF3_p135"/>
    <property type="match status" value="1"/>
</dbReference>
<evidence type="ECO:0000259" key="5">
    <source>
        <dbReference type="PROSITE" id="PS51823"/>
    </source>
</evidence>
<dbReference type="Pfam" id="PF15044">
    <property type="entry name" value="CLU_N"/>
    <property type="match status" value="1"/>
</dbReference>
<reference evidence="6" key="1">
    <citation type="journal article" date="2021" name="IMA Fungus">
        <title>Genomic characterization of three marine fungi, including Emericellopsis atlantica sp. nov. with signatures of a generalist lifestyle and marine biomass degradation.</title>
        <authorList>
            <person name="Hagestad O.C."/>
            <person name="Hou L."/>
            <person name="Andersen J.H."/>
            <person name="Hansen E.H."/>
            <person name="Altermark B."/>
            <person name="Li C."/>
            <person name="Kuhnert E."/>
            <person name="Cox R.J."/>
            <person name="Crous P.W."/>
            <person name="Spatafora J.W."/>
            <person name="Lail K."/>
            <person name="Amirebrahimi M."/>
            <person name="Lipzen A."/>
            <person name="Pangilinan J."/>
            <person name="Andreopoulos W."/>
            <person name="Hayes R.D."/>
            <person name="Ng V."/>
            <person name="Grigoriev I.V."/>
            <person name="Jackson S.A."/>
            <person name="Sutton T.D.S."/>
            <person name="Dobson A.D.W."/>
            <person name="Rama T."/>
        </authorList>
    </citation>
    <scope>NUCLEOTIDE SEQUENCE</scope>
    <source>
        <strain evidence="6">TRa018bII</strain>
    </source>
</reference>
<protein>
    <recommendedName>
        <fullName evidence="3">Clustered mitochondria protein homolog</fullName>
    </recommendedName>
    <alternativeName>
        <fullName evidence="3">Protein TIF31 homolog</fullName>
    </alternativeName>
</protein>
<dbReference type="InterPro" id="IPR033646">
    <property type="entry name" value="CLU-central"/>
</dbReference>
<dbReference type="InterPro" id="IPR028275">
    <property type="entry name" value="CLU_N"/>
</dbReference>
<dbReference type="SUPFAM" id="SSF48452">
    <property type="entry name" value="TPR-like"/>
    <property type="match status" value="2"/>
</dbReference>
<name>A0A9P7YQL5_9HELO</name>
<evidence type="ECO:0000256" key="2">
    <source>
        <dbReference type="ARBA" id="ARBA00022803"/>
    </source>
</evidence>
<keyword evidence="1 3" id="KW-0963">Cytoplasm</keyword>
<feature type="compositionally biased region" description="Basic and acidic residues" evidence="4">
    <location>
        <begin position="630"/>
        <end position="648"/>
    </location>
</feature>
<dbReference type="Pfam" id="PF13424">
    <property type="entry name" value="TPR_12"/>
    <property type="match status" value="1"/>
</dbReference>
<dbReference type="FunFam" id="3.30.2280.10:FF:000002">
    <property type="entry name" value="Clustered mitochondria protein homolog"/>
    <property type="match status" value="1"/>
</dbReference>
<evidence type="ECO:0000313" key="7">
    <source>
        <dbReference type="Proteomes" id="UP000824998"/>
    </source>
</evidence>
<keyword evidence="3" id="KW-0694">RNA-binding</keyword>
<dbReference type="InterPro" id="IPR019734">
    <property type="entry name" value="TPR_rpt"/>
</dbReference>
<dbReference type="Gene3D" id="1.25.40.10">
    <property type="entry name" value="Tetratricopeptide repeat domain"/>
    <property type="match status" value="2"/>
</dbReference>
<dbReference type="InterPro" id="IPR023231">
    <property type="entry name" value="GSKIP_dom_sf"/>
</dbReference>
<feature type="compositionally biased region" description="Basic and acidic residues" evidence="4">
    <location>
        <begin position="676"/>
        <end position="693"/>
    </location>
</feature>
<organism evidence="6 7">
    <name type="scientific">Amylocarpus encephaloides</name>
    <dbReference type="NCBI Taxonomy" id="45428"/>
    <lineage>
        <taxon>Eukaryota</taxon>
        <taxon>Fungi</taxon>
        <taxon>Dikarya</taxon>
        <taxon>Ascomycota</taxon>
        <taxon>Pezizomycotina</taxon>
        <taxon>Leotiomycetes</taxon>
        <taxon>Helotiales</taxon>
        <taxon>Helotiales incertae sedis</taxon>
        <taxon>Amylocarpus</taxon>
    </lineage>
</organism>
<dbReference type="CDD" id="cd15466">
    <property type="entry name" value="CLU-central"/>
    <property type="match status" value="1"/>
</dbReference>
<gene>
    <name evidence="3" type="primary">CLU1</name>
    <name evidence="3" type="synonym">TIF31</name>
    <name evidence="6" type="ORF">BJ875DRAFT_75738</name>
</gene>
<feature type="region of interest" description="Disordered" evidence="4">
    <location>
        <begin position="1"/>
        <end position="39"/>
    </location>
</feature>
<feature type="region of interest" description="Disordered" evidence="4">
    <location>
        <begin position="913"/>
        <end position="957"/>
    </location>
</feature>
<dbReference type="GO" id="GO:0005737">
    <property type="term" value="C:cytoplasm"/>
    <property type="evidence" value="ECO:0007669"/>
    <property type="project" value="UniProtKB-SubCell"/>
</dbReference>
<dbReference type="PANTHER" id="PTHR12601">
    <property type="entry name" value="EUKARYOTIC TRANSLATION INITIATION FACTOR 3 SUBUNIT EIF-3"/>
    <property type="match status" value="1"/>
</dbReference>
<feature type="compositionally biased region" description="Basic and acidic residues" evidence="4">
    <location>
        <begin position="1258"/>
        <end position="1274"/>
    </location>
</feature>
<dbReference type="SUPFAM" id="SSF103107">
    <property type="entry name" value="Hypothetical protein c14orf129, hspc210"/>
    <property type="match status" value="1"/>
</dbReference>
<dbReference type="SMART" id="SM00028">
    <property type="entry name" value="TPR"/>
    <property type="match status" value="3"/>
</dbReference>
<dbReference type="Pfam" id="PF13236">
    <property type="entry name" value="CLU"/>
    <property type="match status" value="1"/>
</dbReference>
<evidence type="ECO:0000313" key="6">
    <source>
        <dbReference type="EMBL" id="KAG9238148.1"/>
    </source>
</evidence>
<accession>A0A9P7YQL5</accession>
<comment type="caution">
    <text evidence="6">The sequence shown here is derived from an EMBL/GenBank/DDBJ whole genome shotgun (WGS) entry which is preliminary data.</text>
</comment>
<evidence type="ECO:0000256" key="4">
    <source>
        <dbReference type="SAM" id="MobiDB-lite"/>
    </source>
</evidence>
<dbReference type="GO" id="GO:0007005">
    <property type="term" value="P:mitochondrion organization"/>
    <property type="evidence" value="ECO:0007669"/>
    <property type="project" value="UniProtKB-UniRule"/>
</dbReference>